<evidence type="ECO:0000256" key="1">
    <source>
        <dbReference type="SAM" id="Phobius"/>
    </source>
</evidence>
<dbReference type="Proteomes" id="UP000198406">
    <property type="component" value="Unassembled WGS sequence"/>
</dbReference>
<dbReference type="SUPFAM" id="SSF46565">
    <property type="entry name" value="Chaperone J-domain"/>
    <property type="match status" value="1"/>
</dbReference>
<name>A0A1Z5JVP9_FISSO</name>
<feature type="domain" description="J" evidence="2">
    <location>
        <begin position="3"/>
        <end position="67"/>
    </location>
</feature>
<dbReference type="PANTHER" id="PTHR43096:SF58">
    <property type="entry name" value="CHAPERONE DNAJ-DOMAIN SUPERFAMILY PROTEIN"/>
    <property type="match status" value="1"/>
</dbReference>
<keyword evidence="1" id="KW-0812">Transmembrane</keyword>
<dbReference type="EMBL" id="BDSP01000124">
    <property type="protein sequence ID" value="GAX18107.1"/>
    <property type="molecule type" value="Genomic_DNA"/>
</dbReference>
<dbReference type="Gene3D" id="1.10.287.110">
    <property type="entry name" value="DnaJ domain"/>
    <property type="match status" value="1"/>
</dbReference>
<keyword evidence="1" id="KW-1133">Transmembrane helix</keyword>
<dbReference type="SMART" id="SM00271">
    <property type="entry name" value="DnaJ"/>
    <property type="match status" value="1"/>
</dbReference>
<dbReference type="GO" id="GO:0042026">
    <property type="term" value="P:protein refolding"/>
    <property type="evidence" value="ECO:0007669"/>
    <property type="project" value="TreeGrafter"/>
</dbReference>
<sequence length="179" mass="20849">MKTHYESLGIEKTASVKEIKAAFRKLSLECHPDVSKSNDNGARFKEIANAASVLLNPKTRQQYDNRTKLQQPFEGFRRPYPHRPKAHSSYASSQSWFYRIHRPSNYILGPLVFFGTVAAIQYLVGTNKNTLTRSDTRVQAWKNPQTGQWEQPAPWDPLYRQLQPKLEYMPRRQVQARTR</sequence>
<feature type="transmembrane region" description="Helical" evidence="1">
    <location>
        <begin position="106"/>
        <end position="124"/>
    </location>
</feature>
<dbReference type="Pfam" id="PF00226">
    <property type="entry name" value="DnaJ"/>
    <property type="match status" value="1"/>
</dbReference>
<dbReference type="GO" id="GO:0005737">
    <property type="term" value="C:cytoplasm"/>
    <property type="evidence" value="ECO:0007669"/>
    <property type="project" value="TreeGrafter"/>
</dbReference>
<evidence type="ECO:0000259" key="2">
    <source>
        <dbReference type="PROSITE" id="PS50076"/>
    </source>
</evidence>
<reference evidence="3 4" key="1">
    <citation type="journal article" date="2015" name="Plant Cell">
        <title>Oil accumulation by the oleaginous diatom Fistulifera solaris as revealed by the genome and transcriptome.</title>
        <authorList>
            <person name="Tanaka T."/>
            <person name="Maeda Y."/>
            <person name="Veluchamy A."/>
            <person name="Tanaka M."/>
            <person name="Abida H."/>
            <person name="Marechal E."/>
            <person name="Bowler C."/>
            <person name="Muto M."/>
            <person name="Sunaga Y."/>
            <person name="Tanaka M."/>
            <person name="Yoshino T."/>
            <person name="Taniguchi T."/>
            <person name="Fukuda Y."/>
            <person name="Nemoto M."/>
            <person name="Matsumoto M."/>
            <person name="Wong P.S."/>
            <person name="Aburatani S."/>
            <person name="Fujibuchi W."/>
        </authorList>
    </citation>
    <scope>NUCLEOTIDE SEQUENCE [LARGE SCALE GENOMIC DNA]</scope>
    <source>
        <strain evidence="3 4">JPCC DA0580</strain>
    </source>
</reference>
<proteinExistence type="predicted"/>
<comment type="caution">
    <text evidence="3">The sequence shown here is derived from an EMBL/GenBank/DDBJ whole genome shotgun (WGS) entry which is preliminary data.</text>
</comment>
<dbReference type="AlphaFoldDB" id="A0A1Z5JVP9"/>
<dbReference type="OrthoDB" id="10250354at2759"/>
<evidence type="ECO:0000313" key="4">
    <source>
        <dbReference type="Proteomes" id="UP000198406"/>
    </source>
</evidence>
<dbReference type="InterPro" id="IPR036869">
    <property type="entry name" value="J_dom_sf"/>
</dbReference>
<keyword evidence="4" id="KW-1185">Reference proteome</keyword>
<gene>
    <name evidence="3" type="ORF">FisN_25Hu085</name>
</gene>
<evidence type="ECO:0000313" key="3">
    <source>
        <dbReference type="EMBL" id="GAX18107.1"/>
    </source>
</evidence>
<dbReference type="CDD" id="cd06257">
    <property type="entry name" value="DnaJ"/>
    <property type="match status" value="1"/>
</dbReference>
<keyword evidence="1" id="KW-0472">Membrane</keyword>
<dbReference type="PRINTS" id="PR00625">
    <property type="entry name" value="JDOMAIN"/>
</dbReference>
<organism evidence="3 4">
    <name type="scientific">Fistulifera solaris</name>
    <name type="common">Oleaginous diatom</name>
    <dbReference type="NCBI Taxonomy" id="1519565"/>
    <lineage>
        <taxon>Eukaryota</taxon>
        <taxon>Sar</taxon>
        <taxon>Stramenopiles</taxon>
        <taxon>Ochrophyta</taxon>
        <taxon>Bacillariophyta</taxon>
        <taxon>Bacillariophyceae</taxon>
        <taxon>Bacillariophycidae</taxon>
        <taxon>Naviculales</taxon>
        <taxon>Naviculaceae</taxon>
        <taxon>Fistulifera</taxon>
    </lineage>
</organism>
<dbReference type="InParanoid" id="A0A1Z5JVP9"/>
<dbReference type="InterPro" id="IPR001623">
    <property type="entry name" value="DnaJ_domain"/>
</dbReference>
<dbReference type="PANTHER" id="PTHR43096">
    <property type="entry name" value="DNAJ HOMOLOG 1, MITOCHONDRIAL-RELATED"/>
    <property type="match status" value="1"/>
</dbReference>
<accession>A0A1Z5JVP9</accession>
<dbReference type="PROSITE" id="PS50076">
    <property type="entry name" value="DNAJ_2"/>
    <property type="match status" value="1"/>
</dbReference>
<protein>
    <recommendedName>
        <fullName evidence="2">J domain-containing protein</fullName>
    </recommendedName>
</protein>
<dbReference type="GO" id="GO:0051082">
    <property type="term" value="F:unfolded protein binding"/>
    <property type="evidence" value="ECO:0007669"/>
    <property type="project" value="TreeGrafter"/>
</dbReference>